<sequence length="283" mass="29869">MSLPPPSSGPVGRALQAWLDSPTTTTAHGLAAATATLGPACDVLTDDDVQGSLRRLYDLAEAAPGAIESVTGLREPPPLVRARAALESAVEFELRIRTAHHVDVACERREPLGAALVRLVGTMHGPALASYLERHAPRHQVEHHRTLSIVHAGERPDAPAPGHALVTGNVATMLRLHPRLRPSATGFEAARLVTTARARPRLTAAARRVGLVPLPVAAATAPDACDERALVDELLGGAGQEAPDVAADVLLGAASYLYLAAVHESRLLAHWREEDLPEEPISV</sequence>
<dbReference type="Proteomes" id="UP001596087">
    <property type="component" value="Unassembled WGS sequence"/>
</dbReference>
<dbReference type="EMBL" id="JBHSKD010000009">
    <property type="protein sequence ID" value="MFC5177080.1"/>
    <property type="molecule type" value="Genomic_DNA"/>
</dbReference>
<name>A0ABW0BIH9_9ACTN</name>
<keyword evidence="2" id="KW-1185">Reference proteome</keyword>
<accession>A0ABW0BIH9</accession>
<evidence type="ECO:0000313" key="1">
    <source>
        <dbReference type="EMBL" id="MFC5177080.1"/>
    </source>
</evidence>
<comment type="caution">
    <text evidence="1">The sequence shown here is derived from an EMBL/GenBank/DDBJ whole genome shotgun (WGS) entry which is preliminary data.</text>
</comment>
<reference evidence="2" key="1">
    <citation type="journal article" date="2019" name="Int. J. Syst. Evol. Microbiol.">
        <title>The Global Catalogue of Microorganisms (GCM) 10K type strain sequencing project: providing services to taxonomists for standard genome sequencing and annotation.</title>
        <authorList>
            <consortium name="The Broad Institute Genomics Platform"/>
            <consortium name="The Broad Institute Genome Sequencing Center for Infectious Disease"/>
            <person name="Wu L."/>
            <person name="Ma J."/>
        </authorList>
    </citation>
    <scope>NUCLEOTIDE SEQUENCE [LARGE SCALE GENOMIC DNA]</scope>
    <source>
        <strain evidence="2">DFY41</strain>
    </source>
</reference>
<organism evidence="1 2">
    <name type="scientific">Nocardioides taihuensis</name>
    <dbReference type="NCBI Taxonomy" id="1835606"/>
    <lineage>
        <taxon>Bacteria</taxon>
        <taxon>Bacillati</taxon>
        <taxon>Actinomycetota</taxon>
        <taxon>Actinomycetes</taxon>
        <taxon>Propionibacteriales</taxon>
        <taxon>Nocardioidaceae</taxon>
        <taxon>Nocardioides</taxon>
    </lineage>
</organism>
<evidence type="ECO:0000313" key="2">
    <source>
        <dbReference type="Proteomes" id="UP001596087"/>
    </source>
</evidence>
<proteinExistence type="predicted"/>
<protein>
    <submittedName>
        <fullName evidence="1">Uncharacterized protein</fullName>
    </submittedName>
</protein>
<dbReference type="RefSeq" id="WP_378589827.1">
    <property type="nucleotide sequence ID" value="NZ_JBHSKD010000009.1"/>
</dbReference>
<gene>
    <name evidence="1" type="ORF">ACFPGP_10380</name>
</gene>